<evidence type="ECO:0000259" key="4">
    <source>
        <dbReference type="PROSITE" id="PS50240"/>
    </source>
</evidence>
<dbReference type="InterPro" id="IPR008979">
    <property type="entry name" value="Galactose-bd-like_sf"/>
</dbReference>
<protein>
    <submittedName>
        <fullName evidence="5">Suppressor of tumorigenicity 14 protein homolog</fullName>
    </submittedName>
</protein>
<feature type="domain" description="Peptidase S1" evidence="4">
    <location>
        <begin position="500"/>
        <end position="600"/>
    </location>
</feature>
<sequence>MRNGHFDPALTFDLWASSGDASGARLNSDTPWAPDSVQENFLLVKASRPVVLTGVQTQGRPDSPDRITRWTLETSLDCENYRAENYTSDTKISNQTFITDLNHPKFALCIRIWPTAYFGQSPALRLELLGCVISDGCSSRDTQYDERQVKNGRQIDFVEEKELEAADDDSIWILQELESPVRAKCLRIISDPSSSVEEVLTNECSASPLPRAHKIVSGDTEGDKTSSRDFHEFQSLGNQDNATLSLEEQVSGVFNEHTEFDETLGEPLAPHENDSSNTSNVTWEKEKTTSNNEGYSFGDPLIEIMFSQELQEKSSFQTSYYDQTLPLEELISSNYTRENISGVIRERNSIPPLKSSNVDAESEERDISSLFLPTDHDVEEEARNIFETFITNLDTKEASPVTSDAGSPASSSTHELRSVPKGRPASLSGSTTEVHAIVQSIQMSSKIFEREGEESSDDSIDNRGKARRQIDEESESPQAYKKIEGCGIKPHHEGSRWKRVVAGERNTPGQWPWLVSLHYLPEISFTNASGYKHLCGGSLVAPQWVLTAAHCFEDSLLAGLENVSHWEVKVGMYDLAGEENKPGSVQHRLIKLFHKHPNYH</sequence>
<feature type="region of interest" description="Disordered" evidence="2">
    <location>
        <begin position="448"/>
        <end position="480"/>
    </location>
</feature>
<dbReference type="Gene3D" id="2.40.10.10">
    <property type="entry name" value="Trypsin-like serine proteases"/>
    <property type="match status" value="1"/>
</dbReference>
<dbReference type="Gene3D" id="2.60.120.260">
    <property type="entry name" value="Galactose-binding domain-like"/>
    <property type="match status" value="1"/>
</dbReference>
<name>A0AAV4JND4_9GAST</name>
<dbReference type="InterPro" id="IPR043504">
    <property type="entry name" value="Peptidase_S1_PA_chymotrypsin"/>
</dbReference>
<keyword evidence="1" id="KW-1015">Disulfide bond</keyword>
<dbReference type="PROSITE" id="PS01286">
    <property type="entry name" value="FA58C_2"/>
    <property type="match status" value="1"/>
</dbReference>
<dbReference type="PROSITE" id="PS50240">
    <property type="entry name" value="TRYPSIN_DOM"/>
    <property type="match status" value="1"/>
</dbReference>
<organism evidence="5 6">
    <name type="scientific">Elysia marginata</name>
    <dbReference type="NCBI Taxonomy" id="1093978"/>
    <lineage>
        <taxon>Eukaryota</taxon>
        <taxon>Metazoa</taxon>
        <taxon>Spiralia</taxon>
        <taxon>Lophotrochozoa</taxon>
        <taxon>Mollusca</taxon>
        <taxon>Gastropoda</taxon>
        <taxon>Heterobranchia</taxon>
        <taxon>Euthyneura</taxon>
        <taxon>Panpulmonata</taxon>
        <taxon>Sacoglossa</taxon>
        <taxon>Placobranchoidea</taxon>
        <taxon>Plakobranchidae</taxon>
        <taxon>Elysia</taxon>
    </lineage>
</organism>
<dbReference type="PANTHER" id="PTHR24252:SF7">
    <property type="entry name" value="HYALIN"/>
    <property type="match status" value="1"/>
</dbReference>
<dbReference type="InterPro" id="IPR018114">
    <property type="entry name" value="TRYPSIN_HIS"/>
</dbReference>
<dbReference type="SUPFAM" id="SSF49785">
    <property type="entry name" value="Galactose-binding domain-like"/>
    <property type="match status" value="1"/>
</dbReference>
<comment type="caution">
    <text evidence="5">The sequence shown here is derived from an EMBL/GenBank/DDBJ whole genome shotgun (WGS) entry which is preliminary data.</text>
</comment>
<evidence type="ECO:0000256" key="1">
    <source>
        <dbReference type="ARBA" id="ARBA00023157"/>
    </source>
</evidence>
<dbReference type="SUPFAM" id="SSF50494">
    <property type="entry name" value="Trypsin-like serine proteases"/>
    <property type="match status" value="1"/>
</dbReference>
<accession>A0AAV4JND4</accession>
<keyword evidence="6" id="KW-1185">Reference proteome</keyword>
<gene>
    <name evidence="5" type="ORF">ElyMa_001640000</name>
</gene>
<dbReference type="InterPro" id="IPR000421">
    <property type="entry name" value="FA58C"/>
</dbReference>
<feature type="domain" description="F5/8 type C" evidence="3">
    <location>
        <begin position="1"/>
        <end position="131"/>
    </location>
</feature>
<dbReference type="PROSITE" id="PS00134">
    <property type="entry name" value="TRYPSIN_HIS"/>
    <property type="match status" value="1"/>
</dbReference>
<feature type="compositionally biased region" description="Polar residues" evidence="2">
    <location>
        <begin position="400"/>
        <end position="413"/>
    </location>
</feature>
<dbReference type="PROSITE" id="PS50022">
    <property type="entry name" value="FA58C_3"/>
    <property type="match status" value="1"/>
</dbReference>
<dbReference type="Pfam" id="PF00089">
    <property type="entry name" value="Trypsin"/>
    <property type="match status" value="1"/>
</dbReference>
<dbReference type="AlphaFoldDB" id="A0AAV4JND4"/>
<evidence type="ECO:0000313" key="5">
    <source>
        <dbReference type="EMBL" id="GFS23428.1"/>
    </source>
</evidence>
<dbReference type="Proteomes" id="UP000762676">
    <property type="component" value="Unassembled WGS sequence"/>
</dbReference>
<feature type="compositionally biased region" description="Basic and acidic residues" evidence="2">
    <location>
        <begin position="460"/>
        <end position="471"/>
    </location>
</feature>
<feature type="region of interest" description="Disordered" evidence="2">
    <location>
        <begin position="397"/>
        <end position="431"/>
    </location>
</feature>
<dbReference type="InterPro" id="IPR001254">
    <property type="entry name" value="Trypsin_dom"/>
</dbReference>
<dbReference type="PANTHER" id="PTHR24252">
    <property type="entry name" value="ACROSIN-RELATED"/>
    <property type="match status" value="1"/>
</dbReference>
<dbReference type="GO" id="GO:0004252">
    <property type="term" value="F:serine-type endopeptidase activity"/>
    <property type="evidence" value="ECO:0007669"/>
    <property type="project" value="InterPro"/>
</dbReference>
<feature type="region of interest" description="Disordered" evidence="2">
    <location>
        <begin position="265"/>
        <end position="294"/>
    </location>
</feature>
<reference evidence="5 6" key="1">
    <citation type="journal article" date="2021" name="Elife">
        <title>Chloroplast acquisition without the gene transfer in kleptoplastic sea slugs, Plakobranchus ocellatus.</title>
        <authorList>
            <person name="Maeda T."/>
            <person name="Takahashi S."/>
            <person name="Yoshida T."/>
            <person name="Shimamura S."/>
            <person name="Takaki Y."/>
            <person name="Nagai Y."/>
            <person name="Toyoda A."/>
            <person name="Suzuki Y."/>
            <person name="Arimoto A."/>
            <person name="Ishii H."/>
            <person name="Satoh N."/>
            <person name="Nishiyama T."/>
            <person name="Hasebe M."/>
            <person name="Maruyama T."/>
            <person name="Minagawa J."/>
            <person name="Obokata J."/>
            <person name="Shigenobu S."/>
        </authorList>
    </citation>
    <scope>NUCLEOTIDE SEQUENCE [LARGE SCALE GENOMIC DNA]</scope>
</reference>
<proteinExistence type="predicted"/>
<dbReference type="GO" id="GO:0006508">
    <property type="term" value="P:proteolysis"/>
    <property type="evidence" value="ECO:0007669"/>
    <property type="project" value="InterPro"/>
</dbReference>
<evidence type="ECO:0000259" key="3">
    <source>
        <dbReference type="PROSITE" id="PS50022"/>
    </source>
</evidence>
<dbReference type="Pfam" id="PF00754">
    <property type="entry name" value="F5_F8_type_C"/>
    <property type="match status" value="1"/>
</dbReference>
<feature type="non-terminal residue" evidence="5">
    <location>
        <position position="600"/>
    </location>
</feature>
<dbReference type="EMBL" id="BMAT01003313">
    <property type="protein sequence ID" value="GFS23428.1"/>
    <property type="molecule type" value="Genomic_DNA"/>
</dbReference>
<evidence type="ECO:0000313" key="6">
    <source>
        <dbReference type="Proteomes" id="UP000762676"/>
    </source>
</evidence>
<evidence type="ECO:0000256" key="2">
    <source>
        <dbReference type="SAM" id="MobiDB-lite"/>
    </source>
</evidence>
<dbReference type="InterPro" id="IPR009003">
    <property type="entry name" value="Peptidase_S1_PA"/>
</dbReference>